<evidence type="ECO:0000313" key="1">
    <source>
        <dbReference type="EMBL" id="KAH7938539.1"/>
    </source>
</evidence>
<evidence type="ECO:0000313" key="2">
    <source>
        <dbReference type="Proteomes" id="UP000821865"/>
    </source>
</evidence>
<gene>
    <name evidence="1" type="ORF">HPB49_024984</name>
</gene>
<protein>
    <submittedName>
        <fullName evidence="1">Uncharacterized protein</fullName>
    </submittedName>
</protein>
<reference evidence="1" key="1">
    <citation type="submission" date="2020-05" db="EMBL/GenBank/DDBJ databases">
        <title>Large-scale comparative analyses of tick genomes elucidate their genetic diversity and vector capacities.</title>
        <authorList>
            <person name="Jia N."/>
            <person name="Wang J."/>
            <person name="Shi W."/>
            <person name="Du L."/>
            <person name="Sun Y."/>
            <person name="Zhan W."/>
            <person name="Jiang J."/>
            <person name="Wang Q."/>
            <person name="Zhang B."/>
            <person name="Ji P."/>
            <person name="Sakyi L.B."/>
            <person name="Cui X."/>
            <person name="Yuan T."/>
            <person name="Jiang B."/>
            <person name="Yang W."/>
            <person name="Lam T.T.-Y."/>
            <person name="Chang Q."/>
            <person name="Ding S."/>
            <person name="Wang X."/>
            <person name="Zhu J."/>
            <person name="Ruan X."/>
            <person name="Zhao L."/>
            <person name="Wei J."/>
            <person name="Que T."/>
            <person name="Du C."/>
            <person name="Cheng J."/>
            <person name="Dai P."/>
            <person name="Han X."/>
            <person name="Huang E."/>
            <person name="Gao Y."/>
            <person name="Liu J."/>
            <person name="Shao H."/>
            <person name="Ye R."/>
            <person name="Li L."/>
            <person name="Wei W."/>
            <person name="Wang X."/>
            <person name="Wang C."/>
            <person name="Yang T."/>
            <person name="Huo Q."/>
            <person name="Li W."/>
            <person name="Guo W."/>
            <person name="Chen H."/>
            <person name="Zhou L."/>
            <person name="Ni X."/>
            <person name="Tian J."/>
            <person name="Zhou Y."/>
            <person name="Sheng Y."/>
            <person name="Liu T."/>
            <person name="Pan Y."/>
            <person name="Xia L."/>
            <person name="Li J."/>
            <person name="Zhao F."/>
            <person name="Cao W."/>
        </authorList>
    </citation>
    <scope>NUCLEOTIDE SEQUENCE</scope>
    <source>
        <strain evidence="1">Dsil-2018</strain>
    </source>
</reference>
<organism evidence="1 2">
    <name type="scientific">Dermacentor silvarum</name>
    <name type="common">Tick</name>
    <dbReference type="NCBI Taxonomy" id="543639"/>
    <lineage>
        <taxon>Eukaryota</taxon>
        <taxon>Metazoa</taxon>
        <taxon>Ecdysozoa</taxon>
        <taxon>Arthropoda</taxon>
        <taxon>Chelicerata</taxon>
        <taxon>Arachnida</taxon>
        <taxon>Acari</taxon>
        <taxon>Parasitiformes</taxon>
        <taxon>Ixodida</taxon>
        <taxon>Ixodoidea</taxon>
        <taxon>Ixodidae</taxon>
        <taxon>Rhipicephalinae</taxon>
        <taxon>Dermacentor</taxon>
    </lineage>
</organism>
<keyword evidence="2" id="KW-1185">Reference proteome</keyword>
<dbReference type="Proteomes" id="UP000821865">
    <property type="component" value="Chromosome 8"/>
</dbReference>
<accession>A0ACB8CCG4</accession>
<sequence length="188" mass="20897">MKHYLIVFSAAVAIVLLSRSDAGKGPNVLQRDAPDAFKVFAAFPYAVGISDSDNDTIFECLTAKRKDFDPEAKTVTYVWSLSDGPGKRKHVGFHHTAGATPDTTNFIVGKDSNEVEVAYITWSDYKDCAITEVPHYGDQCTLWVSQEVEDLVPEYCLEQFHDVCGVVVPLHDSDLCEDDLNDEEDDDE</sequence>
<dbReference type="EMBL" id="CM023477">
    <property type="protein sequence ID" value="KAH7938539.1"/>
    <property type="molecule type" value="Genomic_DNA"/>
</dbReference>
<proteinExistence type="predicted"/>
<name>A0ACB8CCG4_DERSI</name>
<comment type="caution">
    <text evidence="1">The sequence shown here is derived from an EMBL/GenBank/DDBJ whole genome shotgun (WGS) entry which is preliminary data.</text>
</comment>